<sequence>MRVACNCFACVRPVCVRTVCVHAVCVRVVLITAESSPTRWHEETSLMDGPHFPDAMRRTLAHYARMRRDEPVSHDPVSGRWQVFRYADGLRVMQDSETFSNDMSEFMPPVEELSAFQQGNFQNMDMPRHRELRGLVSQAFTPRFVADLEPRIREVTRQLLDAADARGDTMDVVADLAHPLPVTVIAEVVGLPREDHGLFRKWAYALLVDNGVDAIRSEEGVAAMAPAIREMNDYLGGHVRRHRTIEGSGLLHDLIRAEADGRRLNDQEIVGFLGLLLIAGFLTTSALLGNAVLCFDEHPEATARLRADPELLPTAIEEVLRYRSPLIWLTAGRPGRPGSSGHVVPEGALVSVALVSAARDGEAFPDPDTFDITRRPNRHLSFGKGAHVCLGAPLARLEARVALTELLRRYPDFAVSPSTEEPLLFHDPDGLQAATRLPLRVNRALVR</sequence>
<evidence type="ECO:0000256" key="7">
    <source>
        <dbReference type="RuleBase" id="RU000461"/>
    </source>
</evidence>
<evidence type="ECO:0000256" key="1">
    <source>
        <dbReference type="ARBA" id="ARBA00010617"/>
    </source>
</evidence>
<keyword evidence="8" id="KW-1133">Transmembrane helix</keyword>
<dbReference type="InterPro" id="IPR017972">
    <property type="entry name" value="Cyt_P450_CS"/>
</dbReference>
<keyword evidence="6 7" id="KW-0503">Monooxygenase</keyword>
<dbReference type="Pfam" id="PF00067">
    <property type="entry name" value="p450"/>
    <property type="match status" value="1"/>
</dbReference>
<dbReference type="PANTHER" id="PTHR46696">
    <property type="entry name" value="P450, PUTATIVE (EUROFUNG)-RELATED"/>
    <property type="match status" value="1"/>
</dbReference>
<evidence type="ECO:0000256" key="4">
    <source>
        <dbReference type="ARBA" id="ARBA00023002"/>
    </source>
</evidence>
<keyword evidence="5 7" id="KW-0408">Iron</keyword>
<reference evidence="9" key="1">
    <citation type="submission" date="2006-08" db="EMBL/GenBank/DDBJ databases">
        <title>Cloning and heterologous expression of the aranciamycin biosynthetic gene cluster revealed a new flexible glycosyltransferase.</title>
        <authorList>
            <person name="Luzhetskyy A."/>
            <person name="Mayer A."/>
            <person name="Hoffman J."/>
            <person name="Wohlert S."/>
            <person name="Vente A."/>
            <person name="Bechthold A."/>
        </authorList>
    </citation>
    <scope>NUCLEOTIDE SEQUENCE</scope>
</reference>
<evidence type="ECO:0000256" key="5">
    <source>
        <dbReference type="ARBA" id="ARBA00023004"/>
    </source>
</evidence>
<dbReference type="FunFam" id="1.10.630.10:FF:000018">
    <property type="entry name" value="Cytochrome P450 monooxygenase"/>
    <property type="match status" value="1"/>
</dbReference>
<evidence type="ECO:0000256" key="8">
    <source>
        <dbReference type="SAM" id="Phobius"/>
    </source>
</evidence>
<dbReference type="GO" id="GO:0036199">
    <property type="term" value="F:cholest-4-en-3-one 26-monooxygenase activity"/>
    <property type="evidence" value="ECO:0007669"/>
    <property type="project" value="TreeGrafter"/>
</dbReference>
<dbReference type="InterPro" id="IPR001128">
    <property type="entry name" value="Cyt_P450"/>
</dbReference>
<proteinExistence type="inferred from homology"/>
<dbReference type="InterPro" id="IPR002397">
    <property type="entry name" value="Cyt_P450_B"/>
</dbReference>
<dbReference type="InterPro" id="IPR036396">
    <property type="entry name" value="Cyt_P450_sf"/>
</dbReference>
<dbReference type="GO" id="GO:0008395">
    <property type="term" value="F:steroid hydroxylase activity"/>
    <property type="evidence" value="ECO:0007669"/>
    <property type="project" value="TreeGrafter"/>
</dbReference>
<name>A1C173_9ACTN</name>
<keyword evidence="8" id="KW-0812">Transmembrane</keyword>
<dbReference type="EMBL" id="DQ915964">
    <property type="protein sequence ID" value="ABL09953.1"/>
    <property type="molecule type" value="Genomic_DNA"/>
</dbReference>
<dbReference type="PROSITE" id="PS00086">
    <property type="entry name" value="CYTOCHROME_P450"/>
    <property type="match status" value="1"/>
</dbReference>
<evidence type="ECO:0000313" key="9">
    <source>
        <dbReference type="EMBL" id="ABL09953.1"/>
    </source>
</evidence>
<keyword evidence="2 7" id="KW-0349">Heme</keyword>
<evidence type="ECO:0000256" key="6">
    <source>
        <dbReference type="ARBA" id="ARBA00023033"/>
    </source>
</evidence>
<evidence type="ECO:0000256" key="2">
    <source>
        <dbReference type="ARBA" id="ARBA00022617"/>
    </source>
</evidence>
<comment type="similarity">
    <text evidence="1 7">Belongs to the cytochrome P450 family.</text>
</comment>
<keyword evidence="4 7" id="KW-0560">Oxidoreductase</keyword>
<keyword evidence="8" id="KW-0472">Membrane</keyword>
<dbReference type="AlphaFoldDB" id="A1C173"/>
<keyword evidence="3 7" id="KW-0479">Metal-binding</keyword>
<dbReference type="Gene3D" id="1.10.630.10">
    <property type="entry name" value="Cytochrome P450"/>
    <property type="match status" value="1"/>
</dbReference>
<dbReference type="PANTHER" id="PTHR46696:SF4">
    <property type="entry name" value="BIOTIN BIOSYNTHESIS CYTOCHROME P450"/>
    <property type="match status" value="1"/>
</dbReference>
<dbReference type="CDD" id="cd11032">
    <property type="entry name" value="P450_EryK-like"/>
    <property type="match status" value="1"/>
</dbReference>
<accession>A1C173</accession>
<dbReference type="GO" id="GO:0006707">
    <property type="term" value="P:cholesterol catabolic process"/>
    <property type="evidence" value="ECO:0007669"/>
    <property type="project" value="TreeGrafter"/>
</dbReference>
<protein>
    <submittedName>
        <fullName evidence="9">Oxidoreductase</fullName>
    </submittedName>
</protein>
<dbReference type="PRINTS" id="PR00359">
    <property type="entry name" value="BP450"/>
</dbReference>
<feature type="transmembrane region" description="Helical" evidence="8">
    <location>
        <begin position="269"/>
        <end position="295"/>
    </location>
</feature>
<organism evidence="9">
    <name type="scientific">Streptomyces echinatus</name>
    <dbReference type="NCBI Taxonomy" id="67293"/>
    <lineage>
        <taxon>Bacteria</taxon>
        <taxon>Bacillati</taxon>
        <taxon>Actinomycetota</taxon>
        <taxon>Actinomycetes</taxon>
        <taxon>Kitasatosporales</taxon>
        <taxon>Streptomycetaceae</taxon>
        <taxon>Streptomyces</taxon>
    </lineage>
</organism>
<dbReference type="GO" id="GO:0020037">
    <property type="term" value="F:heme binding"/>
    <property type="evidence" value="ECO:0007669"/>
    <property type="project" value="InterPro"/>
</dbReference>
<dbReference type="SUPFAM" id="SSF48264">
    <property type="entry name" value="Cytochrome P450"/>
    <property type="match status" value="1"/>
</dbReference>
<dbReference type="GO" id="GO:0005506">
    <property type="term" value="F:iron ion binding"/>
    <property type="evidence" value="ECO:0007669"/>
    <property type="project" value="InterPro"/>
</dbReference>
<evidence type="ECO:0000256" key="3">
    <source>
        <dbReference type="ARBA" id="ARBA00022723"/>
    </source>
</evidence>